<dbReference type="AlphaFoldDB" id="A0AAD7XZE0"/>
<name>A0AAD7XZE0_9FUNG</name>
<feature type="compositionally biased region" description="Polar residues" evidence="1">
    <location>
        <begin position="152"/>
        <end position="174"/>
    </location>
</feature>
<evidence type="ECO:0000256" key="1">
    <source>
        <dbReference type="SAM" id="MobiDB-lite"/>
    </source>
</evidence>
<comment type="caution">
    <text evidence="2">The sequence shown here is derived from an EMBL/GenBank/DDBJ whole genome shotgun (WGS) entry which is preliminary data.</text>
</comment>
<evidence type="ECO:0000313" key="2">
    <source>
        <dbReference type="EMBL" id="KAJ8660035.1"/>
    </source>
</evidence>
<sequence>MAAVASSSTAKFPRSTSSWQRSDKILDVLLPRYYEYDLGEFYDKPADRKSTCFRDDPELSMGDDGDSMYAETLLNSDFMAWLNNDDDDKNRSSSSSSSSSHTWSALERLRMLVAHTATPSFMLPPPPEISQVPTPSFRSSSSTSSSSASSTNIHPQQQQQYHSTVYPNPTTTTADVKGKGKASK</sequence>
<organism evidence="2 3">
    <name type="scientific">Lichtheimia ornata</name>
    <dbReference type="NCBI Taxonomy" id="688661"/>
    <lineage>
        <taxon>Eukaryota</taxon>
        <taxon>Fungi</taxon>
        <taxon>Fungi incertae sedis</taxon>
        <taxon>Mucoromycota</taxon>
        <taxon>Mucoromycotina</taxon>
        <taxon>Mucoromycetes</taxon>
        <taxon>Mucorales</taxon>
        <taxon>Lichtheimiaceae</taxon>
        <taxon>Lichtheimia</taxon>
    </lineage>
</organism>
<evidence type="ECO:0000313" key="3">
    <source>
        <dbReference type="Proteomes" id="UP001234581"/>
    </source>
</evidence>
<accession>A0AAD7XZE0</accession>
<protein>
    <submittedName>
        <fullName evidence="2">Uncharacterized protein</fullName>
    </submittedName>
</protein>
<reference evidence="2 3" key="1">
    <citation type="submission" date="2023-03" db="EMBL/GenBank/DDBJ databases">
        <title>Genome sequence of Lichtheimia ornata CBS 291.66.</title>
        <authorList>
            <person name="Mohabir J.T."/>
            <person name="Shea T.P."/>
            <person name="Kurbessoian T."/>
            <person name="Berby B."/>
            <person name="Fontaine J."/>
            <person name="Livny J."/>
            <person name="Gnirke A."/>
            <person name="Stajich J.E."/>
            <person name="Cuomo C.A."/>
        </authorList>
    </citation>
    <scope>NUCLEOTIDE SEQUENCE [LARGE SCALE GENOMIC DNA]</scope>
    <source>
        <strain evidence="2">CBS 291.66</strain>
    </source>
</reference>
<keyword evidence="3" id="KW-1185">Reference proteome</keyword>
<feature type="region of interest" description="Disordered" evidence="1">
    <location>
        <begin position="119"/>
        <end position="184"/>
    </location>
</feature>
<dbReference type="RefSeq" id="XP_058344948.1">
    <property type="nucleotide sequence ID" value="XM_058484323.1"/>
</dbReference>
<proteinExistence type="predicted"/>
<feature type="compositionally biased region" description="Low complexity" evidence="1">
    <location>
        <begin position="139"/>
        <end position="151"/>
    </location>
</feature>
<gene>
    <name evidence="2" type="ORF">O0I10_004262</name>
</gene>
<dbReference type="Proteomes" id="UP001234581">
    <property type="component" value="Unassembled WGS sequence"/>
</dbReference>
<dbReference type="EMBL" id="JARTCD010000015">
    <property type="protein sequence ID" value="KAJ8660035.1"/>
    <property type="molecule type" value="Genomic_DNA"/>
</dbReference>
<dbReference type="GeneID" id="83211675"/>